<dbReference type="Proteomes" id="UP000247811">
    <property type="component" value="Unassembled WGS sequence"/>
</dbReference>
<organism evidence="2 3">
    <name type="scientific">Sphaerotilus hippei</name>
    <dbReference type="NCBI Taxonomy" id="744406"/>
    <lineage>
        <taxon>Bacteria</taxon>
        <taxon>Pseudomonadati</taxon>
        <taxon>Pseudomonadota</taxon>
        <taxon>Betaproteobacteria</taxon>
        <taxon>Burkholderiales</taxon>
        <taxon>Sphaerotilaceae</taxon>
        <taxon>Sphaerotilus</taxon>
    </lineage>
</organism>
<sequence>MIKVLWAFGVVVGVLWLLRSWRRRTADPRPVSPPAEPRPADPSARLPQQRMVSCVHCGVHLPEDEAVLDGDRAYCSTAHLDAARPRRS</sequence>
<dbReference type="OrthoDB" id="9814432at2"/>
<evidence type="ECO:0008006" key="4">
    <source>
        <dbReference type="Google" id="ProtNLM"/>
    </source>
</evidence>
<gene>
    <name evidence="2" type="ORF">C7444_108125</name>
</gene>
<dbReference type="RefSeq" id="WP_110400811.1">
    <property type="nucleotide sequence ID" value="NZ_QJJS01000008.1"/>
</dbReference>
<dbReference type="AlphaFoldDB" id="A0A318H2T3"/>
<evidence type="ECO:0000256" key="1">
    <source>
        <dbReference type="SAM" id="MobiDB-lite"/>
    </source>
</evidence>
<keyword evidence="3" id="KW-1185">Reference proteome</keyword>
<evidence type="ECO:0000313" key="2">
    <source>
        <dbReference type="EMBL" id="PXW95866.1"/>
    </source>
</evidence>
<name>A0A318H2T3_9BURK</name>
<dbReference type="InterPro" id="IPR049708">
    <property type="entry name" value="PP0621-like"/>
</dbReference>
<dbReference type="NCBIfam" id="NF041023">
    <property type="entry name" value="PP0621_fam"/>
    <property type="match status" value="1"/>
</dbReference>
<reference evidence="2 3" key="1">
    <citation type="submission" date="2018-05" db="EMBL/GenBank/DDBJ databases">
        <title>Genomic Encyclopedia of Type Strains, Phase IV (KMG-IV): sequencing the most valuable type-strain genomes for metagenomic binning, comparative biology and taxonomic classification.</title>
        <authorList>
            <person name="Goeker M."/>
        </authorList>
    </citation>
    <scope>NUCLEOTIDE SEQUENCE [LARGE SCALE GENOMIC DNA]</scope>
    <source>
        <strain evidence="2 3">DSM 566</strain>
    </source>
</reference>
<feature type="region of interest" description="Disordered" evidence="1">
    <location>
        <begin position="26"/>
        <end position="45"/>
    </location>
</feature>
<proteinExistence type="predicted"/>
<dbReference type="EMBL" id="QJJS01000008">
    <property type="protein sequence ID" value="PXW95866.1"/>
    <property type="molecule type" value="Genomic_DNA"/>
</dbReference>
<protein>
    <recommendedName>
        <fullName evidence="4">MYND finger</fullName>
    </recommendedName>
</protein>
<evidence type="ECO:0000313" key="3">
    <source>
        <dbReference type="Proteomes" id="UP000247811"/>
    </source>
</evidence>
<comment type="caution">
    <text evidence="2">The sequence shown here is derived from an EMBL/GenBank/DDBJ whole genome shotgun (WGS) entry which is preliminary data.</text>
</comment>
<accession>A0A318H2T3</accession>